<dbReference type="Proteomes" id="UP000652761">
    <property type="component" value="Unassembled WGS sequence"/>
</dbReference>
<gene>
    <name evidence="2" type="ORF">Taro_021386</name>
</gene>
<evidence type="ECO:0000259" key="1">
    <source>
        <dbReference type="Pfam" id="PF13952"/>
    </source>
</evidence>
<dbReference type="AlphaFoldDB" id="A0A843V2B3"/>
<sequence>MNSGVCVKGSTYNESEYDYYGIVEEILQLQYLGQDNHIFLFKCHWFDPNSIQNDATHGILELKHKSKLNTYEPFILAIQAQQVYYTSYPSSRNKEQNDC</sequence>
<dbReference type="PANTHER" id="PTHR48258">
    <property type="entry name" value="DUF4218 DOMAIN-CONTAINING PROTEIN-RELATED"/>
    <property type="match status" value="1"/>
</dbReference>
<proteinExistence type="predicted"/>
<comment type="caution">
    <text evidence="2">The sequence shown here is derived from an EMBL/GenBank/DDBJ whole genome shotgun (WGS) entry which is preliminary data.</text>
</comment>
<feature type="domain" description="DUF4216" evidence="1">
    <location>
        <begin position="28"/>
        <end position="93"/>
    </location>
</feature>
<accession>A0A843V2B3</accession>
<dbReference type="OrthoDB" id="783528at2759"/>
<reference evidence="2" key="1">
    <citation type="submission" date="2017-07" db="EMBL/GenBank/DDBJ databases">
        <title>Taro Niue Genome Assembly and Annotation.</title>
        <authorList>
            <person name="Atibalentja N."/>
            <person name="Keating K."/>
            <person name="Fields C.J."/>
        </authorList>
    </citation>
    <scope>NUCLEOTIDE SEQUENCE</scope>
    <source>
        <strain evidence="2">Niue_2</strain>
        <tissue evidence="2">Leaf</tissue>
    </source>
</reference>
<name>A0A843V2B3_COLES</name>
<dbReference type="InterPro" id="IPR025312">
    <property type="entry name" value="DUF4216"/>
</dbReference>
<protein>
    <recommendedName>
        <fullName evidence="1">DUF4216 domain-containing protein</fullName>
    </recommendedName>
</protein>
<dbReference type="EMBL" id="NMUH01001093">
    <property type="protein sequence ID" value="MQL88817.1"/>
    <property type="molecule type" value="Genomic_DNA"/>
</dbReference>
<evidence type="ECO:0000313" key="2">
    <source>
        <dbReference type="EMBL" id="MQL88817.1"/>
    </source>
</evidence>
<keyword evidence="3" id="KW-1185">Reference proteome</keyword>
<evidence type="ECO:0000313" key="3">
    <source>
        <dbReference type="Proteomes" id="UP000652761"/>
    </source>
</evidence>
<dbReference type="Pfam" id="PF13952">
    <property type="entry name" value="DUF4216"/>
    <property type="match status" value="1"/>
</dbReference>
<organism evidence="2 3">
    <name type="scientific">Colocasia esculenta</name>
    <name type="common">Wild taro</name>
    <name type="synonym">Arum esculentum</name>
    <dbReference type="NCBI Taxonomy" id="4460"/>
    <lineage>
        <taxon>Eukaryota</taxon>
        <taxon>Viridiplantae</taxon>
        <taxon>Streptophyta</taxon>
        <taxon>Embryophyta</taxon>
        <taxon>Tracheophyta</taxon>
        <taxon>Spermatophyta</taxon>
        <taxon>Magnoliopsida</taxon>
        <taxon>Liliopsida</taxon>
        <taxon>Araceae</taxon>
        <taxon>Aroideae</taxon>
        <taxon>Colocasieae</taxon>
        <taxon>Colocasia</taxon>
    </lineage>
</organism>
<dbReference type="PANTHER" id="PTHR48258:SF4">
    <property type="entry name" value="DUF4216 DOMAIN-CONTAINING PROTEIN"/>
    <property type="match status" value="1"/>
</dbReference>